<gene>
    <name evidence="2" type="ORF">ACFFSY_08285</name>
</gene>
<comment type="caution">
    <text evidence="2">The sequence shown here is derived from an EMBL/GenBank/DDBJ whole genome shotgun (WGS) entry which is preliminary data.</text>
</comment>
<organism evidence="2 3">
    <name type="scientific">Paenibacillus aurantiacus</name>
    <dbReference type="NCBI Taxonomy" id="1936118"/>
    <lineage>
        <taxon>Bacteria</taxon>
        <taxon>Bacillati</taxon>
        <taxon>Bacillota</taxon>
        <taxon>Bacilli</taxon>
        <taxon>Bacillales</taxon>
        <taxon>Paenibacillaceae</taxon>
        <taxon>Paenibacillus</taxon>
    </lineage>
</organism>
<keyword evidence="1" id="KW-0732">Signal</keyword>
<evidence type="ECO:0000313" key="3">
    <source>
        <dbReference type="Proteomes" id="UP001589747"/>
    </source>
</evidence>
<accession>A0ABV5KL79</accession>
<sequence>MMRKWRWTISLLLAVGILLSGCSEQAETIKLDDPAYMFGDQPGKTVNMLIEGTYNAKENAFKGTMQIGDRTLQTILFTPGAGLIYYEGTKRTYIGQIFYDEATSDYAIEITDAAFYEWLTGVKREGRPKLIISSPAINGEDARAVYERVKRLGYFK</sequence>
<feature type="signal peptide" evidence="1">
    <location>
        <begin position="1"/>
        <end position="26"/>
    </location>
</feature>
<dbReference type="PROSITE" id="PS51257">
    <property type="entry name" value="PROKAR_LIPOPROTEIN"/>
    <property type="match status" value="1"/>
</dbReference>
<evidence type="ECO:0000256" key="1">
    <source>
        <dbReference type="SAM" id="SignalP"/>
    </source>
</evidence>
<name>A0ABV5KL79_9BACL</name>
<proteinExistence type="predicted"/>
<evidence type="ECO:0000313" key="2">
    <source>
        <dbReference type="EMBL" id="MFB9325924.1"/>
    </source>
</evidence>
<feature type="chain" id="PRO_5046987660" description="Lipoprotein" evidence="1">
    <location>
        <begin position="27"/>
        <end position="156"/>
    </location>
</feature>
<reference evidence="2 3" key="1">
    <citation type="submission" date="2024-09" db="EMBL/GenBank/DDBJ databases">
        <authorList>
            <person name="Sun Q."/>
            <person name="Mori K."/>
        </authorList>
    </citation>
    <scope>NUCLEOTIDE SEQUENCE [LARGE SCALE GENOMIC DNA]</scope>
    <source>
        <strain evidence="2 3">TISTR 2452</strain>
    </source>
</reference>
<evidence type="ECO:0008006" key="4">
    <source>
        <dbReference type="Google" id="ProtNLM"/>
    </source>
</evidence>
<protein>
    <recommendedName>
        <fullName evidence="4">Lipoprotein</fullName>
    </recommendedName>
</protein>
<keyword evidence="3" id="KW-1185">Reference proteome</keyword>
<dbReference type="Proteomes" id="UP001589747">
    <property type="component" value="Unassembled WGS sequence"/>
</dbReference>
<dbReference type="EMBL" id="JBHMDO010000015">
    <property type="protein sequence ID" value="MFB9325924.1"/>
    <property type="molecule type" value="Genomic_DNA"/>
</dbReference>
<dbReference type="RefSeq" id="WP_377492678.1">
    <property type="nucleotide sequence ID" value="NZ_JBHMDO010000015.1"/>
</dbReference>